<evidence type="ECO:0000256" key="1">
    <source>
        <dbReference type="SAM" id="SignalP"/>
    </source>
</evidence>
<accession>A0A974AA97</accession>
<organism evidence="2">
    <name type="scientific">Bradyrhizobium quebecense</name>
    <dbReference type="NCBI Taxonomy" id="2748629"/>
    <lineage>
        <taxon>Bacteria</taxon>
        <taxon>Pseudomonadati</taxon>
        <taxon>Pseudomonadota</taxon>
        <taxon>Alphaproteobacteria</taxon>
        <taxon>Hyphomicrobiales</taxon>
        <taxon>Nitrobacteraceae</taxon>
        <taxon>Bradyrhizobium</taxon>
    </lineage>
</organism>
<sequence>MRNRAVLSAALLLTIASGSAPAHALTQDELVAKIEAAGYSKVSDIKSTAEGMTATAIKDGRQVHLVIDSSGQIKQRD</sequence>
<dbReference type="RefSeq" id="WP_176530564.1">
    <property type="nucleotide sequence ID" value="NZ_CP088022.1"/>
</dbReference>
<dbReference type="EMBL" id="JABWSX010000001">
    <property type="protein sequence ID" value="NVL06807.1"/>
    <property type="molecule type" value="Genomic_DNA"/>
</dbReference>
<keyword evidence="1" id="KW-0732">Signal</keyword>
<dbReference type="AlphaFoldDB" id="A0A974AA97"/>
<protein>
    <submittedName>
        <fullName evidence="2">PepSY domain-containing protein</fullName>
    </submittedName>
</protein>
<gene>
    <name evidence="2" type="ORF">HU230_13930</name>
</gene>
<proteinExistence type="predicted"/>
<comment type="caution">
    <text evidence="2">The sequence shown here is derived from an EMBL/GenBank/DDBJ whole genome shotgun (WGS) entry which is preliminary data.</text>
</comment>
<evidence type="ECO:0000313" key="2">
    <source>
        <dbReference type="EMBL" id="NVL06807.1"/>
    </source>
</evidence>
<reference evidence="2" key="1">
    <citation type="submission" date="2020-06" db="EMBL/GenBank/DDBJ databases">
        <title>Whole Genome Sequence of Bradyrhizobium sp. Strain 66S1MB.</title>
        <authorList>
            <person name="Bromfield E."/>
            <person name="Cloutier S."/>
        </authorList>
    </citation>
    <scope>NUCLEOTIDE SEQUENCE</scope>
    <source>
        <strain evidence="2">66S1MB</strain>
    </source>
</reference>
<name>A0A974AA97_9BRAD</name>
<feature type="signal peptide" evidence="1">
    <location>
        <begin position="1"/>
        <end position="24"/>
    </location>
</feature>
<feature type="chain" id="PRO_5037907690" evidence="1">
    <location>
        <begin position="25"/>
        <end position="77"/>
    </location>
</feature>